<dbReference type="RefSeq" id="WP_107864876.1">
    <property type="nucleotide sequence ID" value="NZ_QAON01000003.1"/>
</dbReference>
<dbReference type="OrthoDB" id="6121078at2"/>
<keyword evidence="2" id="KW-1185">Reference proteome</keyword>
<evidence type="ECO:0000313" key="1">
    <source>
        <dbReference type="EMBL" id="PTQ90436.1"/>
    </source>
</evidence>
<dbReference type="AlphaFoldDB" id="A0A2T5J1W6"/>
<dbReference type="InterPro" id="IPR046493">
    <property type="entry name" value="DUF6586"/>
</dbReference>
<evidence type="ECO:0000313" key="2">
    <source>
        <dbReference type="Proteomes" id="UP000244223"/>
    </source>
</evidence>
<accession>A0A2T5J1W6</accession>
<sequence length="167" mass="18626">MRVARYGAGRTNQKFYFAKMAMQQLELAADEANKQAYYETAVFHLHGAFLACLQELSRFYKLSPQLATTEAIRLALDAKGQISPEISQLQAVETEGWLAELQQAFADCQLAPDPVEVQPEAELADSLILKVADASSSSAIIPSVQLQGWYKALHALINDFRREMVEF</sequence>
<dbReference type="Proteomes" id="UP000244223">
    <property type="component" value="Unassembled WGS sequence"/>
</dbReference>
<proteinExistence type="predicted"/>
<organism evidence="1 2">
    <name type="scientific">Agitococcus lubricus</name>
    <dbReference type="NCBI Taxonomy" id="1077255"/>
    <lineage>
        <taxon>Bacteria</taxon>
        <taxon>Pseudomonadati</taxon>
        <taxon>Pseudomonadota</taxon>
        <taxon>Gammaproteobacteria</taxon>
        <taxon>Moraxellales</taxon>
        <taxon>Moraxellaceae</taxon>
        <taxon>Agitococcus</taxon>
    </lineage>
</organism>
<reference evidence="1 2" key="1">
    <citation type="submission" date="2018-04" db="EMBL/GenBank/DDBJ databases">
        <title>Genomic Encyclopedia of Archaeal and Bacterial Type Strains, Phase II (KMG-II): from individual species to whole genera.</title>
        <authorList>
            <person name="Goeker M."/>
        </authorList>
    </citation>
    <scope>NUCLEOTIDE SEQUENCE [LARGE SCALE GENOMIC DNA]</scope>
    <source>
        <strain evidence="1 2">DSM 5822</strain>
    </source>
</reference>
<dbReference type="EMBL" id="QAON01000003">
    <property type="protein sequence ID" value="PTQ90436.1"/>
    <property type="molecule type" value="Genomic_DNA"/>
</dbReference>
<name>A0A2T5J1W6_9GAMM</name>
<dbReference type="Pfam" id="PF20227">
    <property type="entry name" value="DUF6586"/>
    <property type="match status" value="1"/>
</dbReference>
<protein>
    <recommendedName>
        <fullName evidence="3">HEPN domain-containing protein</fullName>
    </recommendedName>
</protein>
<evidence type="ECO:0008006" key="3">
    <source>
        <dbReference type="Google" id="ProtNLM"/>
    </source>
</evidence>
<gene>
    <name evidence="1" type="ORF">C8N29_103189</name>
</gene>
<comment type="caution">
    <text evidence="1">The sequence shown here is derived from an EMBL/GenBank/DDBJ whole genome shotgun (WGS) entry which is preliminary data.</text>
</comment>